<evidence type="ECO:0000256" key="1">
    <source>
        <dbReference type="ARBA" id="ARBA00004477"/>
    </source>
</evidence>
<feature type="transmembrane region" description="Helical" evidence="8">
    <location>
        <begin position="24"/>
        <end position="46"/>
    </location>
</feature>
<evidence type="ECO:0000313" key="10">
    <source>
        <dbReference type="Proteomes" id="UP000054359"/>
    </source>
</evidence>
<feature type="non-terminal residue" evidence="9">
    <location>
        <position position="151"/>
    </location>
</feature>
<comment type="similarity">
    <text evidence="2">Belongs to the TMEM208 family.</text>
</comment>
<keyword evidence="10" id="KW-1185">Reference proteome</keyword>
<name>A0A087U9J3_STEMI</name>
<dbReference type="Pfam" id="PF05620">
    <property type="entry name" value="TMEM208_SND2"/>
    <property type="match status" value="1"/>
</dbReference>
<dbReference type="GO" id="GO:0005789">
    <property type="term" value="C:endoplasmic reticulum membrane"/>
    <property type="evidence" value="ECO:0007669"/>
    <property type="project" value="UniProtKB-SubCell"/>
</dbReference>
<accession>A0A087U9J3</accession>
<keyword evidence="7 8" id="KW-0472">Membrane</keyword>
<dbReference type="OrthoDB" id="10012212at2759"/>
<evidence type="ECO:0000256" key="2">
    <source>
        <dbReference type="ARBA" id="ARBA00009950"/>
    </source>
</evidence>
<dbReference type="Proteomes" id="UP000054359">
    <property type="component" value="Unassembled WGS sequence"/>
</dbReference>
<evidence type="ECO:0000256" key="5">
    <source>
        <dbReference type="ARBA" id="ARBA00022824"/>
    </source>
</evidence>
<reference evidence="9 10" key="1">
    <citation type="submission" date="2013-11" db="EMBL/GenBank/DDBJ databases">
        <title>Genome sequencing of Stegodyphus mimosarum.</title>
        <authorList>
            <person name="Bechsgaard J."/>
        </authorList>
    </citation>
    <scope>NUCLEOTIDE SEQUENCE [LARGE SCALE GENOMIC DNA]</scope>
</reference>
<keyword evidence="6 8" id="KW-1133">Transmembrane helix</keyword>
<feature type="transmembrane region" description="Helical" evidence="8">
    <location>
        <begin position="133"/>
        <end position="149"/>
    </location>
</feature>
<dbReference type="OMA" id="PIRAGWM"/>
<gene>
    <name evidence="9" type="ORF">X975_07836</name>
</gene>
<evidence type="ECO:0000256" key="4">
    <source>
        <dbReference type="ARBA" id="ARBA00022692"/>
    </source>
</evidence>
<evidence type="ECO:0000256" key="3">
    <source>
        <dbReference type="ARBA" id="ARBA00015033"/>
    </source>
</evidence>
<dbReference type="GO" id="GO:0006624">
    <property type="term" value="P:vacuolar protein processing"/>
    <property type="evidence" value="ECO:0007669"/>
    <property type="project" value="TreeGrafter"/>
</dbReference>
<keyword evidence="4 8" id="KW-0812">Transmembrane</keyword>
<sequence>MAPQKGKQGTKGQKQIVEENTGTLRFYTIMAVTAELLYIVVMISVFWEAYTILYVFLTLLTVALYGGSLQFMSYMARAAYSETGQLLDGGIDLNMESGIAEHLKDLIILTAATQVLSLVSNYFWILWLFAPGRAFYLCWVHILAPWIFSPA</sequence>
<dbReference type="STRING" id="407821.A0A087U9J3"/>
<dbReference type="PANTHER" id="PTHR13505:SF7">
    <property type="entry name" value="TRANSMEMBRANE PROTEIN 208"/>
    <property type="match status" value="1"/>
</dbReference>
<dbReference type="InterPro" id="IPR008506">
    <property type="entry name" value="SND2/TMEM208"/>
</dbReference>
<dbReference type="EMBL" id="KK118856">
    <property type="protein sequence ID" value="KFM74032.1"/>
    <property type="molecule type" value="Genomic_DNA"/>
</dbReference>
<organism evidence="9 10">
    <name type="scientific">Stegodyphus mimosarum</name>
    <name type="common">African social velvet spider</name>
    <dbReference type="NCBI Taxonomy" id="407821"/>
    <lineage>
        <taxon>Eukaryota</taxon>
        <taxon>Metazoa</taxon>
        <taxon>Ecdysozoa</taxon>
        <taxon>Arthropoda</taxon>
        <taxon>Chelicerata</taxon>
        <taxon>Arachnida</taxon>
        <taxon>Araneae</taxon>
        <taxon>Araneomorphae</taxon>
        <taxon>Entelegynae</taxon>
        <taxon>Eresoidea</taxon>
        <taxon>Eresidae</taxon>
        <taxon>Stegodyphus</taxon>
    </lineage>
</organism>
<dbReference type="AlphaFoldDB" id="A0A087U9J3"/>
<dbReference type="PANTHER" id="PTHR13505">
    <property type="entry name" value="TRANSMEMBRANE PROTEIN 208"/>
    <property type="match status" value="1"/>
</dbReference>
<comment type="subcellular location">
    <subcellularLocation>
        <location evidence="1">Endoplasmic reticulum membrane</location>
        <topology evidence="1">Multi-pass membrane protein</topology>
    </subcellularLocation>
</comment>
<evidence type="ECO:0000256" key="8">
    <source>
        <dbReference type="SAM" id="Phobius"/>
    </source>
</evidence>
<keyword evidence="5" id="KW-0256">Endoplasmic reticulum</keyword>
<protein>
    <recommendedName>
        <fullName evidence="3">Transmembrane protein 208</fullName>
    </recommendedName>
</protein>
<evidence type="ECO:0000256" key="6">
    <source>
        <dbReference type="ARBA" id="ARBA00022989"/>
    </source>
</evidence>
<evidence type="ECO:0000256" key="7">
    <source>
        <dbReference type="ARBA" id="ARBA00023136"/>
    </source>
</evidence>
<evidence type="ECO:0000313" key="9">
    <source>
        <dbReference type="EMBL" id="KFM74032.1"/>
    </source>
</evidence>
<dbReference type="GO" id="GO:0005773">
    <property type="term" value="C:vacuole"/>
    <property type="evidence" value="ECO:0007669"/>
    <property type="project" value="GOC"/>
</dbReference>
<feature type="transmembrane region" description="Helical" evidence="8">
    <location>
        <begin position="52"/>
        <end position="72"/>
    </location>
</feature>
<proteinExistence type="inferred from homology"/>